<proteinExistence type="predicted"/>
<comment type="caution">
    <text evidence="1">The sequence shown here is derived from an EMBL/GenBank/DDBJ whole genome shotgun (WGS) entry which is preliminary data.</text>
</comment>
<keyword evidence="2" id="KW-1185">Reference proteome</keyword>
<evidence type="ECO:0000313" key="1">
    <source>
        <dbReference type="EMBL" id="KAJ8686716.1"/>
    </source>
</evidence>
<sequence>MLALFLFISVTLVLFHLFVFCGRKGRLVNKVPGPPTLPVLGNLWSLNVSTVKLFDLLREWADEYYPSFRIWVGTEAAIFIRHPDDVEILLTNSKEINKGLGYKYFYPWLKEGLLTSGAQKWHQRRKILTPAFHFNILKKYMEITNENTRKLVELTKATGERTKLSLMPYCSKYTLNIICESAMGVSLDDDQDKDMCAKYKNSIYKMGNILVYRVLKPFIFDWMVPFVPYLRKHQGEALRDSSNFIEKIIEDRRSYHRENVSDSLKEVSLEDKIMDMSSDDTISGKKKRLAMLDLLLLSEKDGLIDEDGIKEEVSTFVFEGHDTTAMAMSFTLMLLAENEDAQAKAREEVERVLNNAGPTLEISDLQQMNYLERCIKESIRLFPSVPAVSRKLSDDLQFRNFKAPRGSNVTVEIYDVHRDPKFWPEPTKFDPDRFLPDRIQSRHPFSYIPFSAGPRNCIGQKFAMMELKSLIARILYNFYLKPIDFTRDVEFMVDVVIRPSHPIYTQFVKIDRE</sequence>
<dbReference type="EMBL" id="CM056741">
    <property type="protein sequence ID" value="KAJ8686716.1"/>
    <property type="molecule type" value="Genomic_DNA"/>
</dbReference>
<reference evidence="1" key="1">
    <citation type="submission" date="2023-04" db="EMBL/GenBank/DDBJ databases">
        <title>A chromosome-level genome assembly of the parasitoid wasp Eretmocerus hayati.</title>
        <authorList>
            <person name="Zhong Y."/>
            <person name="Liu S."/>
            <person name="Liu Y."/>
        </authorList>
    </citation>
    <scope>NUCLEOTIDE SEQUENCE</scope>
    <source>
        <strain evidence="1">ZJU_SS_LIU_2023</strain>
    </source>
</reference>
<organism evidence="1 2">
    <name type="scientific">Eretmocerus hayati</name>
    <dbReference type="NCBI Taxonomy" id="131215"/>
    <lineage>
        <taxon>Eukaryota</taxon>
        <taxon>Metazoa</taxon>
        <taxon>Ecdysozoa</taxon>
        <taxon>Arthropoda</taxon>
        <taxon>Hexapoda</taxon>
        <taxon>Insecta</taxon>
        <taxon>Pterygota</taxon>
        <taxon>Neoptera</taxon>
        <taxon>Endopterygota</taxon>
        <taxon>Hymenoptera</taxon>
        <taxon>Apocrita</taxon>
        <taxon>Proctotrupomorpha</taxon>
        <taxon>Chalcidoidea</taxon>
        <taxon>Aphelinidae</taxon>
        <taxon>Aphelininae</taxon>
        <taxon>Eretmocerus</taxon>
    </lineage>
</organism>
<accession>A0ACC2PUU4</accession>
<gene>
    <name evidence="1" type="ORF">QAD02_022510</name>
</gene>
<protein>
    <submittedName>
        <fullName evidence="1">Uncharacterized protein</fullName>
    </submittedName>
</protein>
<name>A0ACC2PUU4_9HYME</name>
<evidence type="ECO:0000313" key="2">
    <source>
        <dbReference type="Proteomes" id="UP001239111"/>
    </source>
</evidence>
<dbReference type="Proteomes" id="UP001239111">
    <property type="component" value="Chromosome 1"/>
</dbReference>